<proteinExistence type="predicted"/>
<keyword evidence="4" id="KW-1185">Reference proteome</keyword>
<feature type="compositionally biased region" description="Acidic residues" evidence="1">
    <location>
        <begin position="420"/>
        <end position="429"/>
    </location>
</feature>
<dbReference type="EnsemblMetazoa" id="GAUT029048-RA">
    <property type="protein sequence ID" value="GAUT029048-PA"/>
    <property type="gene ID" value="GAUT029048"/>
</dbReference>
<protein>
    <submittedName>
        <fullName evidence="3">Uncharacterized protein</fullName>
    </submittedName>
</protein>
<dbReference type="VEuPathDB" id="VectorBase:GAUT029048"/>
<feature type="region of interest" description="Disordered" evidence="1">
    <location>
        <begin position="143"/>
        <end position="180"/>
    </location>
</feature>
<feature type="region of interest" description="Disordered" evidence="1">
    <location>
        <begin position="79"/>
        <end position="101"/>
    </location>
</feature>
<name>A0A1A9V8A5_GLOAU</name>
<reference evidence="3" key="1">
    <citation type="submission" date="2020-05" db="UniProtKB">
        <authorList>
            <consortium name="EnsemblMetazoa"/>
        </authorList>
    </citation>
    <scope>IDENTIFICATION</scope>
    <source>
        <strain evidence="3">TTRI</strain>
    </source>
</reference>
<evidence type="ECO:0000256" key="1">
    <source>
        <dbReference type="SAM" id="MobiDB-lite"/>
    </source>
</evidence>
<dbReference type="STRING" id="7395.A0A1A9V8A5"/>
<evidence type="ECO:0000313" key="4">
    <source>
        <dbReference type="Proteomes" id="UP000078200"/>
    </source>
</evidence>
<feature type="transmembrane region" description="Helical" evidence="2">
    <location>
        <begin position="314"/>
        <end position="337"/>
    </location>
</feature>
<keyword evidence="2" id="KW-0472">Membrane</keyword>
<keyword evidence="2" id="KW-0812">Transmembrane</keyword>
<feature type="region of interest" description="Disordered" evidence="1">
    <location>
        <begin position="389"/>
        <end position="409"/>
    </location>
</feature>
<evidence type="ECO:0000256" key="2">
    <source>
        <dbReference type="SAM" id="Phobius"/>
    </source>
</evidence>
<feature type="region of interest" description="Disordered" evidence="1">
    <location>
        <begin position="340"/>
        <end position="359"/>
    </location>
</feature>
<feature type="transmembrane region" description="Helical" evidence="2">
    <location>
        <begin position="216"/>
        <end position="244"/>
    </location>
</feature>
<dbReference type="Proteomes" id="UP000078200">
    <property type="component" value="Unassembled WGS sequence"/>
</dbReference>
<feature type="compositionally biased region" description="Low complexity" evidence="1">
    <location>
        <begin position="83"/>
        <end position="95"/>
    </location>
</feature>
<accession>A0A1A9V8A5</accession>
<feature type="region of interest" description="Disordered" evidence="1">
    <location>
        <begin position="420"/>
        <end position="439"/>
    </location>
</feature>
<keyword evidence="2" id="KW-1133">Transmembrane helix</keyword>
<dbReference type="AlphaFoldDB" id="A0A1A9V8A5"/>
<feature type="compositionally biased region" description="Low complexity" evidence="1">
    <location>
        <begin position="144"/>
        <end position="180"/>
    </location>
</feature>
<evidence type="ECO:0000313" key="3">
    <source>
        <dbReference type="EnsemblMetazoa" id="GAUT029048-PA"/>
    </source>
</evidence>
<sequence>MLQQSATCLQPPLAQITFFSNSKKHEQTQNASEKRITFNPESKALITLKIIAENFLNHVALSSRNVSAALALTNFQNGHQRPTKTTTTTTRTTATNDNKSGTNVIISGISIALTKLFFNLFKNKISLQNSFMTKATMLSNVYDNENPLSNKHNNNKNNNKNNNNKNNKNNNNNNNAIKNMNMDIQSGPRNSTSRRAKCENLDFNSRRRRGRLRFGFIVRSALHAQSVLGDVASFLLTLLFSFVVDTYVNMKTLVLSSVKCKSYLKITSKMAIHSKCNQNNNKSNSKNYYSLYATSATTTYKFSLSMSYPSLSTLLYALLLLTTILTLPCTNHIAAAAKPKSATQLQQQQQKQHHHQEVEQKPPNLAYAAGADNIQIDSGGMLLTSPSYQIVSSQTSNEEESEFLYPSSQFDEFDEEKLAENDLEVEEEQANVYKDENRK</sequence>
<organism evidence="3 4">
    <name type="scientific">Glossina austeni</name>
    <name type="common">Savannah tsetse fly</name>
    <dbReference type="NCBI Taxonomy" id="7395"/>
    <lineage>
        <taxon>Eukaryota</taxon>
        <taxon>Metazoa</taxon>
        <taxon>Ecdysozoa</taxon>
        <taxon>Arthropoda</taxon>
        <taxon>Hexapoda</taxon>
        <taxon>Insecta</taxon>
        <taxon>Pterygota</taxon>
        <taxon>Neoptera</taxon>
        <taxon>Endopterygota</taxon>
        <taxon>Diptera</taxon>
        <taxon>Brachycera</taxon>
        <taxon>Muscomorpha</taxon>
        <taxon>Hippoboscoidea</taxon>
        <taxon>Glossinidae</taxon>
        <taxon>Glossina</taxon>
    </lineage>
</organism>